<dbReference type="Pfam" id="PF04616">
    <property type="entry name" value="Glyco_hydro_43"/>
    <property type="match status" value="1"/>
</dbReference>
<dbReference type="CDD" id="cd04084">
    <property type="entry name" value="CBM6_xylanase-like"/>
    <property type="match status" value="1"/>
</dbReference>
<evidence type="ECO:0000256" key="5">
    <source>
        <dbReference type="ARBA" id="ARBA00023277"/>
    </source>
</evidence>
<gene>
    <name evidence="11" type="ORF">SAMN05192573_103238</name>
</gene>
<dbReference type="GO" id="GO:0030246">
    <property type="term" value="F:carbohydrate binding"/>
    <property type="evidence" value="ECO:0007669"/>
    <property type="project" value="InterPro"/>
</dbReference>
<dbReference type="InterPro" id="IPR006584">
    <property type="entry name" value="Cellulose-bd_IV"/>
</dbReference>
<dbReference type="PANTHER" id="PTHR43772:SF2">
    <property type="entry name" value="PUTATIVE (AFU_ORTHOLOGUE AFUA_2G04480)-RELATED"/>
    <property type="match status" value="1"/>
</dbReference>
<dbReference type="SUPFAM" id="SSF49785">
    <property type="entry name" value="Galactose-binding domain-like"/>
    <property type="match status" value="1"/>
</dbReference>
<dbReference type="SUPFAM" id="SSF75005">
    <property type="entry name" value="Arabinanase/levansucrase/invertase"/>
    <property type="match status" value="1"/>
</dbReference>
<evidence type="ECO:0000313" key="11">
    <source>
        <dbReference type="EMBL" id="SDG37659.1"/>
    </source>
</evidence>
<dbReference type="InterPro" id="IPR005084">
    <property type="entry name" value="CBM6"/>
</dbReference>
<evidence type="ECO:0000256" key="2">
    <source>
        <dbReference type="ARBA" id="ARBA00022651"/>
    </source>
</evidence>
<dbReference type="AlphaFoldDB" id="A0A1G7TSL1"/>
<comment type="similarity">
    <text evidence="1 8">Belongs to the glycosyl hydrolase 43 family.</text>
</comment>
<feature type="signal peptide" evidence="9">
    <location>
        <begin position="1"/>
        <end position="23"/>
    </location>
</feature>
<dbReference type="RefSeq" id="WP_091164047.1">
    <property type="nucleotide sequence ID" value="NZ_FNCG01000003.1"/>
</dbReference>
<dbReference type="EMBL" id="FNCG01000003">
    <property type="protein sequence ID" value="SDG37659.1"/>
    <property type="molecule type" value="Genomic_DNA"/>
</dbReference>
<dbReference type="InterPro" id="IPR006710">
    <property type="entry name" value="Glyco_hydro_43"/>
</dbReference>
<feature type="chain" id="PRO_5011701211" evidence="9">
    <location>
        <begin position="24"/>
        <end position="447"/>
    </location>
</feature>
<keyword evidence="4 8" id="KW-0378">Hydrolase</keyword>
<dbReference type="InterPro" id="IPR008979">
    <property type="entry name" value="Galactose-bd-like_sf"/>
</dbReference>
<evidence type="ECO:0000256" key="4">
    <source>
        <dbReference type="ARBA" id="ARBA00022801"/>
    </source>
</evidence>
<organism evidence="11 12">
    <name type="scientific">Mucilaginibacter gossypii</name>
    <dbReference type="NCBI Taxonomy" id="551996"/>
    <lineage>
        <taxon>Bacteria</taxon>
        <taxon>Pseudomonadati</taxon>
        <taxon>Bacteroidota</taxon>
        <taxon>Sphingobacteriia</taxon>
        <taxon>Sphingobacteriales</taxon>
        <taxon>Sphingobacteriaceae</taxon>
        <taxon>Mucilaginibacter</taxon>
    </lineage>
</organism>
<dbReference type="CDD" id="cd08990">
    <property type="entry name" value="GH43_AXH_like"/>
    <property type="match status" value="1"/>
</dbReference>
<keyword evidence="6 8" id="KW-0326">Glycosidase</keyword>
<dbReference type="Proteomes" id="UP000199705">
    <property type="component" value="Unassembled WGS sequence"/>
</dbReference>
<sequence length="447" mass="50415">MKNIKFWLLLFGSVLGFTGRSMAQNPLIRDQFTADPSARVFGDRVYVYPSHDIKATPGHGRPGWFCMEDYHVFSSANLTDWTDHGMIISQTTVPWADPASYSMWAPDCIFRNGKYYMYFPTTMKGSENGRGFTIGVAVADKPYGPFIPQPEPIKGVHGIDPNVFIDKDGQAYLYWAQGNLYAAKLNENMLELASEPIILAQLPDKGLKEGPYLFERNGIYYLTYPHVANKIERLEYATGNNPMGPFKFAGVIMDESASGCWTNHQSIIQFKNQWYLFYHNDDLSPNFDKNRSIRCDSLFFNADGTIKKVIPTLRGVGITKASEKIQIDRYSDKDSTVKISFLDTAKRFDGWKTTFNNAGSWIRYNRVDFESKKFKELQILANAASKATIEVRLGDPNGRILASANIAEGNDWQVIQTRLASLPSKTANLVIVLKSGTGVNIDWISFK</sequence>
<keyword evidence="3 9" id="KW-0732">Signal</keyword>
<evidence type="ECO:0000256" key="8">
    <source>
        <dbReference type="RuleBase" id="RU361187"/>
    </source>
</evidence>
<feature type="domain" description="CBM6" evidence="10">
    <location>
        <begin position="323"/>
        <end position="447"/>
    </location>
</feature>
<dbReference type="InterPro" id="IPR052176">
    <property type="entry name" value="Glycosyl_Hydrlase_43_Enz"/>
</dbReference>
<keyword evidence="2" id="KW-0624">Polysaccharide degradation</keyword>
<dbReference type="GO" id="GO:0004553">
    <property type="term" value="F:hydrolase activity, hydrolyzing O-glycosyl compounds"/>
    <property type="evidence" value="ECO:0007669"/>
    <property type="project" value="InterPro"/>
</dbReference>
<feature type="site" description="Important for catalytic activity, responsible for pKa modulation of the active site Glu and correct orientation of both the proton donor and substrate" evidence="7">
    <location>
        <position position="160"/>
    </location>
</feature>
<evidence type="ECO:0000259" key="10">
    <source>
        <dbReference type="PROSITE" id="PS51175"/>
    </source>
</evidence>
<reference evidence="12" key="1">
    <citation type="submission" date="2016-10" db="EMBL/GenBank/DDBJ databases">
        <authorList>
            <person name="Varghese N."/>
            <person name="Submissions S."/>
        </authorList>
    </citation>
    <scope>NUCLEOTIDE SEQUENCE [LARGE SCALE GENOMIC DNA]</scope>
    <source>
        <strain evidence="12">Gh-67</strain>
    </source>
</reference>
<accession>A0A1G7TSL1</accession>
<dbReference type="Gene3D" id="2.115.10.20">
    <property type="entry name" value="Glycosyl hydrolase domain, family 43"/>
    <property type="match status" value="1"/>
</dbReference>
<proteinExistence type="inferred from homology"/>
<dbReference type="PROSITE" id="PS51175">
    <property type="entry name" value="CBM6"/>
    <property type="match status" value="1"/>
</dbReference>
<evidence type="ECO:0000256" key="7">
    <source>
        <dbReference type="PIRSR" id="PIRSR606710-2"/>
    </source>
</evidence>
<protein>
    <submittedName>
        <fullName evidence="11">Carbohydrate binding module (Family 6)</fullName>
    </submittedName>
</protein>
<name>A0A1G7TSL1_9SPHI</name>
<evidence type="ECO:0000256" key="1">
    <source>
        <dbReference type="ARBA" id="ARBA00009865"/>
    </source>
</evidence>
<dbReference type="PANTHER" id="PTHR43772">
    <property type="entry name" value="ENDO-1,4-BETA-XYLANASE"/>
    <property type="match status" value="1"/>
</dbReference>
<dbReference type="GO" id="GO:0045493">
    <property type="term" value="P:xylan catabolic process"/>
    <property type="evidence" value="ECO:0007669"/>
    <property type="project" value="UniProtKB-KW"/>
</dbReference>
<keyword evidence="2" id="KW-0858">Xylan degradation</keyword>
<evidence type="ECO:0000256" key="6">
    <source>
        <dbReference type="ARBA" id="ARBA00023295"/>
    </source>
</evidence>
<keyword evidence="5" id="KW-0119">Carbohydrate metabolism</keyword>
<dbReference type="Gene3D" id="2.60.120.260">
    <property type="entry name" value="Galactose-binding domain-like"/>
    <property type="match status" value="1"/>
</dbReference>
<dbReference type="STRING" id="551996.SAMN05192573_103238"/>
<keyword evidence="12" id="KW-1185">Reference proteome</keyword>
<dbReference type="InterPro" id="IPR023296">
    <property type="entry name" value="Glyco_hydro_beta-prop_sf"/>
</dbReference>
<evidence type="ECO:0000256" key="3">
    <source>
        <dbReference type="ARBA" id="ARBA00022729"/>
    </source>
</evidence>
<dbReference type="SMART" id="SM00606">
    <property type="entry name" value="CBD_IV"/>
    <property type="match status" value="1"/>
</dbReference>
<evidence type="ECO:0000256" key="9">
    <source>
        <dbReference type="SAM" id="SignalP"/>
    </source>
</evidence>
<dbReference type="Pfam" id="PF03422">
    <property type="entry name" value="CBM_6"/>
    <property type="match status" value="1"/>
</dbReference>
<evidence type="ECO:0000313" key="12">
    <source>
        <dbReference type="Proteomes" id="UP000199705"/>
    </source>
</evidence>